<dbReference type="InterPro" id="IPR022751">
    <property type="entry name" value="Alpha_mannosyltransferase"/>
</dbReference>
<evidence type="ECO:0000256" key="1">
    <source>
        <dbReference type="ARBA" id="ARBA00004323"/>
    </source>
</evidence>
<dbReference type="Pfam" id="PF11051">
    <property type="entry name" value="Mannosyl_trans3"/>
    <property type="match status" value="1"/>
</dbReference>
<evidence type="ECO:0000256" key="2">
    <source>
        <dbReference type="ARBA" id="ARBA00004922"/>
    </source>
</evidence>
<dbReference type="Gene3D" id="3.90.550.10">
    <property type="entry name" value="Spore Coat Polysaccharide Biosynthesis Protein SpsA, Chain A"/>
    <property type="match status" value="1"/>
</dbReference>
<evidence type="ECO:0000313" key="13">
    <source>
        <dbReference type="Proteomes" id="UP000825434"/>
    </source>
</evidence>
<evidence type="ECO:0000256" key="3">
    <source>
        <dbReference type="ARBA" id="ARBA00007677"/>
    </source>
</evidence>
<keyword evidence="10" id="KW-0732">Signal</keyword>
<evidence type="ECO:0000256" key="7">
    <source>
        <dbReference type="ARBA" id="ARBA00022968"/>
    </source>
</evidence>
<dbReference type="InterPro" id="IPR029044">
    <property type="entry name" value="Nucleotide-diphossugar_trans"/>
</dbReference>
<feature type="chain" id="PRO_5045423713" description="AP complex mu/sigma subunit domain-containing protein" evidence="10">
    <location>
        <begin position="19"/>
        <end position="1085"/>
    </location>
</feature>
<dbReference type="InterPro" id="IPR044733">
    <property type="entry name" value="AP1_sigma"/>
</dbReference>
<dbReference type="SUPFAM" id="SSF53448">
    <property type="entry name" value="Nucleotide-diphospho-sugar transferases"/>
    <property type="match status" value="2"/>
</dbReference>
<accession>A0ABX8I5Z3</accession>
<sequence>MLFVAFCLVLGVLGHVIASGFTDDESVPLTPFIWPKDEPLEAIVIDLESYLEQHVTVAQAGLDLLSVTVDQTAVCESRSPENGTFVVLCRNDELYSLLETMQSIKDRYTHQFCHDWVFLNDEPFDEYFMTGIVSQMPGGIISFGQIPKDQWGPPSWIDSAEAAKKQQALVAKNVYKADSNSYRNMCRYYSGFFYKHPLLKAYKYYWRLEPGVKYYCDMGYDVFKFMRENDKKYGFTISLFEYRDTITSLWETSKQWMSRMSLPSNNMVDFVENADGSYNLCHFWSNFEIADLDFFRSPQYQAYFDHLDRAGGFYYERWGDAPVHTIAATHLLAKSEIWWFRDMGYLHSPYLQHRVVTALCLASSVAVIFLLTLSLEWTPESSAALVSVKPPDDSCRWLPGFVCDWRKQQSSTSSTPYDPKVSKPSSTPKASALPESDKKKLEFIRSYYTKSKSNKQKLEIGQKFYDSILTTVRKSKPDSVLAQDYPVEKLDSKRYELRDTTIPTYSKTFLSGFLKLSDKEFNDLKASHDYVIDKLPSQAPSGLYSGDGIVYVGGGKFNWLTLLSIRALRAEGCLLPIEILIPTIDEYELELCSRVFPAMNARCIYLPMQFRGEQSSATKLEFSGYQYKCLAILLSSFENVLLLDSDNVAAYAPDHLFTKEPFVSSGLIVWPDFWKRSTSPDYYKIANVKLSQTELLPRYDEVYGEYHPQTYQEPLDLDNTPLHERVGAIPEPSSESGQLMISKKTHMKELLLALYYNYYGPSHYYPLFSQGAQGEGDKETFLAATIVTKGSFYQVGKFLDALGNIRKDAFNGNGMGQFDPVEDLAWQRKKEKLRTEFSGDAYYEEVKKLQKPKMLFVHANVPKLNPWSMKNEHDTVDEDGNRYRLYGLGMRVRTGADFEGIVYGHMDTLLCELNLNINAFKEIDRKALCTEIKTHREWLKSTEHTLDSQKEKAIITRELTTLILSRRAKMCNILEYKDMKIIYRRYASLFFIMGIDSSDNGLLALEIIHRYVEQMDKLYGNVCELDIIFGFAKAYHILDELILDGHIAESSKKEVVKKVTQQDELEHMDEFENILSPTIHVPKQF</sequence>
<dbReference type="SUPFAM" id="SSF64356">
    <property type="entry name" value="SNARE-like"/>
    <property type="match status" value="1"/>
</dbReference>
<comment type="pathway">
    <text evidence="2">Protein modification; protein glycosylation.</text>
</comment>
<keyword evidence="6" id="KW-0808">Transferase</keyword>
<evidence type="ECO:0000256" key="4">
    <source>
        <dbReference type="ARBA" id="ARBA00009105"/>
    </source>
</evidence>
<dbReference type="PANTHER" id="PTHR31121">
    <property type="entry name" value="ALPHA-1,2 MANNOSYLTRANSFERASE KTR1"/>
    <property type="match status" value="1"/>
</dbReference>
<dbReference type="Pfam" id="PF01217">
    <property type="entry name" value="Clat_adaptor_s"/>
    <property type="match status" value="1"/>
</dbReference>
<feature type="domain" description="AP complex mu/sigma subunit" evidence="11">
    <location>
        <begin position="946"/>
        <end position="1065"/>
    </location>
</feature>
<dbReference type="Proteomes" id="UP000825434">
    <property type="component" value="Chromosome 1"/>
</dbReference>
<keyword evidence="7" id="KW-0812">Transmembrane</keyword>
<protein>
    <recommendedName>
        <fullName evidence="11">AP complex mu/sigma subunit domain-containing protein</fullName>
    </recommendedName>
</protein>
<comment type="similarity">
    <text evidence="3">Belongs to the glycosyltransferase 15 family.</text>
</comment>
<dbReference type="EMBL" id="CP076661">
    <property type="protein sequence ID" value="QWU86608.1"/>
    <property type="molecule type" value="Genomic_DNA"/>
</dbReference>
<keyword evidence="7" id="KW-0735">Signal-anchor</keyword>
<dbReference type="PANTHER" id="PTHR31121:SF6">
    <property type="entry name" value="ALPHA-1,2 MANNOSYLTRANSFERASE KTR1"/>
    <property type="match status" value="1"/>
</dbReference>
<evidence type="ECO:0000259" key="11">
    <source>
        <dbReference type="Pfam" id="PF01217"/>
    </source>
</evidence>
<dbReference type="Pfam" id="PF01793">
    <property type="entry name" value="Glyco_transf_15"/>
    <property type="match status" value="1"/>
</dbReference>
<evidence type="ECO:0000256" key="5">
    <source>
        <dbReference type="ARBA" id="ARBA00022676"/>
    </source>
</evidence>
<keyword evidence="13" id="KW-1185">Reference proteome</keyword>
<gene>
    <name evidence="12" type="ORF">CA3LBN_000826</name>
</gene>
<comment type="subcellular location">
    <subcellularLocation>
        <location evidence="1">Golgi apparatus membrane</location>
        <topology evidence="1">Single-pass type II membrane protein</topology>
    </subcellularLocation>
</comment>
<evidence type="ECO:0000313" key="12">
    <source>
        <dbReference type="EMBL" id="QWU86608.1"/>
    </source>
</evidence>
<dbReference type="InterPro" id="IPR022775">
    <property type="entry name" value="AP_mu_sigma_su"/>
</dbReference>
<feature type="signal peptide" evidence="10">
    <location>
        <begin position="1"/>
        <end position="18"/>
    </location>
</feature>
<evidence type="ECO:0000256" key="10">
    <source>
        <dbReference type="SAM" id="SignalP"/>
    </source>
</evidence>
<evidence type="ECO:0000256" key="8">
    <source>
        <dbReference type="ARBA" id="ARBA00023034"/>
    </source>
</evidence>
<name>A0ABX8I5Z3_9ASCO</name>
<keyword evidence="8" id="KW-0333">Golgi apparatus</keyword>
<evidence type="ECO:0000256" key="6">
    <source>
        <dbReference type="ARBA" id="ARBA00022679"/>
    </source>
</evidence>
<dbReference type="InterPro" id="IPR002685">
    <property type="entry name" value="Glyco_trans_15"/>
</dbReference>
<dbReference type="InterPro" id="IPR011012">
    <property type="entry name" value="Longin-like_dom_sf"/>
</dbReference>
<comment type="similarity">
    <text evidence="4">Belongs to the MNN1/MNT family.</text>
</comment>
<reference evidence="12 13" key="1">
    <citation type="submission" date="2021-06" db="EMBL/GenBank/DDBJ databases">
        <title>Candida outbreak in Lebanon.</title>
        <authorList>
            <person name="Finianos M."/>
        </authorList>
    </citation>
    <scope>NUCLEOTIDE SEQUENCE [LARGE SCALE GENOMIC DNA]</scope>
    <source>
        <strain evidence="12">CA3LBN</strain>
    </source>
</reference>
<dbReference type="Gene3D" id="3.30.450.60">
    <property type="match status" value="1"/>
</dbReference>
<feature type="region of interest" description="Disordered" evidence="9">
    <location>
        <begin position="409"/>
        <end position="434"/>
    </location>
</feature>
<evidence type="ECO:0000256" key="9">
    <source>
        <dbReference type="SAM" id="MobiDB-lite"/>
    </source>
</evidence>
<proteinExistence type="inferred from homology"/>
<keyword evidence="5" id="KW-0328">Glycosyltransferase</keyword>
<dbReference type="CDD" id="cd14831">
    <property type="entry name" value="AP1_sigma"/>
    <property type="match status" value="1"/>
</dbReference>
<organism evidence="12 13">
    <name type="scientific">Candidozyma haemuli</name>
    <dbReference type="NCBI Taxonomy" id="45357"/>
    <lineage>
        <taxon>Eukaryota</taxon>
        <taxon>Fungi</taxon>
        <taxon>Dikarya</taxon>
        <taxon>Ascomycota</taxon>
        <taxon>Saccharomycotina</taxon>
        <taxon>Pichiomycetes</taxon>
        <taxon>Metschnikowiaceae</taxon>
        <taxon>Candidozyma</taxon>
    </lineage>
</organism>